<organism evidence="2 3">
    <name type="scientific">Thalassotalea marina</name>
    <dbReference type="NCBI Taxonomy" id="1673741"/>
    <lineage>
        <taxon>Bacteria</taxon>
        <taxon>Pseudomonadati</taxon>
        <taxon>Pseudomonadota</taxon>
        <taxon>Gammaproteobacteria</taxon>
        <taxon>Alteromonadales</taxon>
        <taxon>Colwelliaceae</taxon>
        <taxon>Thalassotalea</taxon>
    </lineage>
</organism>
<reference evidence="2" key="2">
    <citation type="submission" date="2020-09" db="EMBL/GenBank/DDBJ databases">
        <authorList>
            <person name="Sun Q."/>
            <person name="Kim S."/>
        </authorList>
    </citation>
    <scope>NUCLEOTIDE SEQUENCE</scope>
    <source>
        <strain evidence="2">KCTC 42731</strain>
    </source>
</reference>
<comment type="caution">
    <text evidence="2">The sequence shown here is derived from an EMBL/GenBank/DDBJ whole genome shotgun (WGS) entry which is preliminary data.</text>
</comment>
<evidence type="ECO:0000256" key="1">
    <source>
        <dbReference type="ARBA" id="ARBA00005996"/>
    </source>
</evidence>
<accession>A0A919BHD8</accession>
<reference evidence="2" key="1">
    <citation type="journal article" date="2014" name="Int. J. Syst. Evol. Microbiol.">
        <title>Complete genome sequence of Corynebacterium casei LMG S-19264T (=DSM 44701T), isolated from a smear-ripened cheese.</title>
        <authorList>
            <consortium name="US DOE Joint Genome Institute (JGI-PGF)"/>
            <person name="Walter F."/>
            <person name="Albersmeier A."/>
            <person name="Kalinowski J."/>
            <person name="Ruckert C."/>
        </authorList>
    </citation>
    <scope>NUCLEOTIDE SEQUENCE</scope>
    <source>
        <strain evidence="2">KCTC 42731</strain>
    </source>
</reference>
<dbReference type="InterPro" id="IPR003787">
    <property type="entry name" value="Sulphur_relay_DsrE/F-like"/>
</dbReference>
<name>A0A919BHD8_9GAMM</name>
<dbReference type="RefSeq" id="WP_189769984.1">
    <property type="nucleotide sequence ID" value="NZ_BNCK01000004.1"/>
</dbReference>
<dbReference type="PANTHER" id="PTHR38780:SF1">
    <property type="entry name" value="PROTEIN TUSC"/>
    <property type="match status" value="1"/>
</dbReference>
<keyword evidence="3" id="KW-1185">Reference proteome</keyword>
<evidence type="ECO:0000313" key="2">
    <source>
        <dbReference type="EMBL" id="GHF92172.1"/>
    </source>
</evidence>
<comment type="similarity">
    <text evidence="1">Belongs to the DsrF/TusC family.</text>
</comment>
<dbReference type="InterPro" id="IPR027396">
    <property type="entry name" value="DsrEFH-like"/>
</dbReference>
<dbReference type="Pfam" id="PF02635">
    <property type="entry name" value="DsrE"/>
    <property type="match status" value="1"/>
</dbReference>
<dbReference type="NCBIfam" id="TIGR03010">
    <property type="entry name" value="sulf_tusC_dsrF"/>
    <property type="match status" value="1"/>
</dbReference>
<dbReference type="EMBL" id="BNCK01000004">
    <property type="protein sequence ID" value="GHF92172.1"/>
    <property type="molecule type" value="Genomic_DNA"/>
</dbReference>
<dbReference type="Gene3D" id="3.40.1260.10">
    <property type="entry name" value="DsrEFH-like"/>
    <property type="match status" value="1"/>
</dbReference>
<proteinExistence type="inferred from homology"/>
<dbReference type="AlphaFoldDB" id="A0A919BHD8"/>
<sequence length="119" mass="13325">MTNTIAILNTRAPFSHTNAKEALDVALITGTYEIPTSLYFSGDGVWQLINNQKPSELAVKDFLKTFAALEFYDIEEIYVDKPSLEQRGLAANFHIDNVTVLDELSFANSLKQHSIILSF</sequence>
<dbReference type="Proteomes" id="UP000623842">
    <property type="component" value="Unassembled WGS sequence"/>
</dbReference>
<gene>
    <name evidence="2" type="ORF">GCM10017161_20300</name>
</gene>
<dbReference type="InterPro" id="IPR017462">
    <property type="entry name" value="Sulphur_relay_TusC/DsrF"/>
</dbReference>
<dbReference type="NCBIfam" id="NF001238">
    <property type="entry name" value="PRK00211.1"/>
    <property type="match status" value="1"/>
</dbReference>
<evidence type="ECO:0000313" key="3">
    <source>
        <dbReference type="Proteomes" id="UP000623842"/>
    </source>
</evidence>
<dbReference type="PANTHER" id="PTHR38780">
    <property type="entry name" value="PROTEIN TUSC"/>
    <property type="match status" value="1"/>
</dbReference>
<evidence type="ECO:0008006" key="4">
    <source>
        <dbReference type="Google" id="ProtNLM"/>
    </source>
</evidence>
<protein>
    <recommendedName>
        <fullName evidence="4">Sulfurtransferase complex subunit TusC</fullName>
    </recommendedName>
</protein>
<dbReference type="SUPFAM" id="SSF75169">
    <property type="entry name" value="DsrEFH-like"/>
    <property type="match status" value="1"/>
</dbReference>